<gene>
    <name evidence="2" type="ORF">EVAR_62315_1</name>
</gene>
<proteinExistence type="predicted"/>
<comment type="caution">
    <text evidence="2">The sequence shown here is derived from an EMBL/GenBank/DDBJ whole genome shotgun (WGS) entry which is preliminary data.</text>
</comment>
<dbReference type="EMBL" id="BGZK01001785">
    <property type="protein sequence ID" value="GBP86301.1"/>
    <property type="molecule type" value="Genomic_DNA"/>
</dbReference>
<evidence type="ECO:0000256" key="1">
    <source>
        <dbReference type="SAM" id="MobiDB-lite"/>
    </source>
</evidence>
<feature type="region of interest" description="Disordered" evidence="1">
    <location>
        <begin position="35"/>
        <end position="56"/>
    </location>
</feature>
<organism evidence="2 3">
    <name type="scientific">Eumeta variegata</name>
    <name type="common">Bagworm moth</name>
    <name type="synonym">Eumeta japonica</name>
    <dbReference type="NCBI Taxonomy" id="151549"/>
    <lineage>
        <taxon>Eukaryota</taxon>
        <taxon>Metazoa</taxon>
        <taxon>Ecdysozoa</taxon>
        <taxon>Arthropoda</taxon>
        <taxon>Hexapoda</taxon>
        <taxon>Insecta</taxon>
        <taxon>Pterygota</taxon>
        <taxon>Neoptera</taxon>
        <taxon>Endopterygota</taxon>
        <taxon>Lepidoptera</taxon>
        <taxon>Glossata</taxon>
        <taxon>Ditrysia</taxon>
        <taxon>Tineoidea</taxon>
        <taxon>Psychidae</taxon>
        <taxon>Oiketicinae</taxon>
        <taxon>Eumeta</taxon>
    </lineage>
</organism>
<dbReference type="AlphaFoldDB" id="A0A4C1ZC00"/>
<sequence length="139" mass="15593">MKSAPSVKLRVFIYPRWDRRSGFTYITRVGYVDNKQTSSDDKRRRTGRAFARGAARRPHELTLSTPSLIHRHTLLITIVPPQRASSRSHACAAQRGRSLSVASMDIKLVGRKAQITLGLRMSMGGSDHFPMARMLVCSL</sequence>
<name>A0A4C1ZC00_EUMVA</name>
<evidence type="ECO:0000313" key="2">
    <source>
        <dbReference type="EMBL" id="GBP86301.1"/>
    </source>
</evidence>
<dbReference type="Proteomes" id="UP000299102">
    <property type="component" value="Unassembled WGS sequence"/>
</dbReference>
<evidence type="ECO:0000313" key="3">
    <source>
        <dbReference type="Proteomes" id="UP000299102"/>
    </source>
</evidence>
<accession>A0A4C1ZC00</accession>
<protein>
    <submittedName>
        <fullName evidence="2">Uncharacterized protein</fullName>
    </submittedName>
</protein>
<keyword evidence="3" id="KW-1185">Reference proteome</keyword>
<reference evidence="2 3" key="1">
    <citation type="journal article" date="2019" name="Commun. Biol.">
        <title>The bagworm genome reveals a unique fibroin gene that provides high tensile strength.</title>
        <authorList>
            <person name="Kono N."/>
            <person name="Nakamura H."/>
            <person name="Ohtoshi R."/>
            <person name="Tomita M."/>
            <person name="Numata K."/>
            <person name="Arakawa K."/>
        </authorList>
    </citation>
    <scope>NUCLEOTIDE SEQUENCE [LARGE SCALE GENOMIC DNA]</scope>
</reference>